<feature type="transmembrane region" description="Helical" evidence="2">
    <location>
        <begin position="323"/>
        <end position="344"/>
    </location>
</feature>
<protein>
    <recommendedName>
        <fullName evidence="3">DUF6594 domain-containing protein</fullName>
    </recommendedName>
</protein>
<proteinExistence type="predicted"/>
<evidence type="ECO:0000256" key="1">
    <source>
        <dbReference type="SAM" id="MobiDB-lite"/>
    </source>
</evidence>
<accession>A0A6A6BJ88</accession>
<feature type="domain" description="DUF6594" evidence="3">
    <location>
        <begin position="133"/>
        <end position="391"/>
    </location>
</feature>
<dbReference type="PANTHER" id="PTHR34502">
    <property type="entry name" value="DUF6594 DOMAIN-CONTAINING PROTEIN-RELATED"/>
    <property type="match status" value="1"/>
</dbReference>
<feature type="transmembrane region" description="Helical" evidence="2">
    <location>
        <begin position="379"/>
        <end position="397"/>
    </location>
</feature>
<keyword evidence="2" id="KW-0472">Membrane</keyword>
<feature type="transmembrane region" description="Helical" evidence="2">
    <location>
        <begin position="350"/>
        <end position="372"/>
    </location>
</feature>
<dbReference type="OrthoDB" id="3533814at2759"/>
<dbReference type="PANTHER" id="PTHR34502:SF3">
    <property type="entry name" value="DUF6594 DOMAIN-CONTAINING PROTEIN"/>
    <property type="match status" value="1"/>
</dbReference>
<evidence type="ECO:0000259" key="3">
    <source>
        <dbReference type="Pfam" id="PF20237"/>
    </source>
</evidence>
<evidence type="ECO:0000256" key="2">
    <source>
        <dbReference type="SAM" id="Phobius"/>
    </source>
</evidence>
<sequence>MSEKPPDEIQPPLAQQHHQHQQQQPYSPRTSVASQGQPQCDPEKIALERPDPPRSYTDGTLVDTTSPPADMDMDIERDAEAQLPRRATTGSSIMHKLGGIKQMARNLTGGLSQRERDDADLTPEHIDYHPNGYPRLAAWINSDENFLMCRRYGFLHARVMLYRQDELRELEQALLDLDAEDEERDRRFLMSREKDDRREGAERKKLINEIDAKLKEYDDAVMRARHMASLPKAEDRNYDSLANWMSNQAPLCGTEARFVEHQQDFVALLDPKEGGWFDAFIEDIILPLFPRRMTMLMFSDRSQRLSTRDKHTYLFSKPRIDRFARILVTCLAVALLMAPVVVLFQDGESGAVKIVVILVFTLGFSAALSVFTKAKRHEVFASTAAYCAVLVVFLGNFN</sequence>
<dbReference type="AlphaFoldDB" id="A0A6A6BJ88"/>
<evidence type="ECO:0000313" key="4">
    <source>
        <dbReference type="EMBL" id="KAF2144209.1"/>
    </source>
</evidence>
<organism evidence="4 5">
    <name type="scientific">Aplosporella prunicola CBS 121167</name>
    <dbReference type="NCBI Taxonomy" id="1176127"/>
    <lineage>
        <taxon>Eukaryota</taxon>
        <taxon>Fungi</taxon>
        <taxon>Dikarya</taxon>
        <taxon>Ascomycota</taxon>
        <taxon>Pezizomycotina</taxon>
        <taxon>Dothideomycetes</taxon>
        <taxon>Dothideomycetes incertae sedis</taxon>
        <taxon>Botryosphaeriales</taxon>
        <taxon>Aplosporellaceae</taxon>
        <taxon>Aplosporella</taxon>
    </lineage>
</organism>
<reference evidence="4" key="1">
    <citation type="journal article" date="2020" name="Stud. Mycol.">
        <title>101 Dothideomycetes genomes: a test case for predicting lifestyles and emergence of pathogens.</title>
        <authorList>
            <person name="Haridas S."/>
            <person name="Albert R."/>
            <person name="Binder M."/>
            <person name="Bloem J."/>
            <person name="Labutti K."/>
            <person name="Salamov A."/>
            <person name="Andreopoulos B."/>
            <person name="Baker S."/>
            <person name="Barry K."/>
            <person name="Bills G."/>
            <person name="Bluhm B."/>
            <person name="Cannon C."/>
            <person name="Castanera R."/>
            <person name="Culley D."/>
            <person name="Daum C."/>
            <person name="Ezra D."/>
            <person name="Gonzalez J."/>
            <person name="Henrissat B."/>
            <person name="Kuo A."/>
            <person name="Liang C."/>
            <person name="Lipzen A."/>
            <person name="Lutzoni F."/>
            <person name="Magnuson J."/>
            <person name="Mondo S."/>
            <person name="Nolan M."/>
            <person name="Ohm R."/>
            <person name="Pangilinan J."/>
            <person name="Park H.-J."/>
            <person name="Ramirez L."/>
            <person name="Alfaro M."/>
            <person name="Sun H."/>
            <person name="Tritt A."/>
            <person name="Yoshinaga Y."/>
            <person name="Zwiers L.-H."/>
            <person name="Turgeon B."/>
            <person name="Goodwin S."/>
            <person name="Spatafora J."/>
            <person name="Crous P."/>
            <person name="Grigoriev I."/>
        </authorList>
    </citation>
    <scope>NUCLEOTIDE SEQUENCE</scope>
    <source>
        <strain evidence="4">CBS 121167</strain>
    </source>
</reference>
<keyword evidence="2" id="KW-1133">Transmembrane helix</keyword>
<dbReference type="RefSeq" id="XP_033399921.1">
    <property type="nucleotide sequence ID" value="XM_033540115.1"/>
</dbReference>
<dbReference type="GeneID" id="54297611"/>
<dbReference type="InterPro" id="IPR046529">
    <property type="entry name" value="DUF6594"/>
</dbReference>
<keyword evidence="2" id="KW-0812">Transmembrane</keyword>
<dbReference type="Proteomes" id="UP000799438">
    <property type="component" value="Unassembled WGS sequence"/>
</dbReference>
<evidence type="ECO:0000313" key="5">
    <source>
        <dbReference type="Proteomes" id="UP000799438"/>
    </source>
</evidence>
<feature type="compositionally biased region" description="Basic and acidic residues" evidence="1">
    <location>
        <begin position="41"/>
        <end position="52"/>
    </location>
</feature>
<dbReference type="Pfam" id="PF20237">
    <property type="entry name" value="DUF6594"/>
    <property type="match status" value="1"/>
</dbReference>
<dbReference type="EMBL" id="ML995480">
    <property type="protein sequence ID" value="KAF2144209.1"/>
    <property type="molecule type" value="Genomic_DNA"/>
</dbReference>
<keyword evidence="5" id="KW-1185">Reference proteome</keyword>
<name>A0A6A6BJ88_9PEZI</name>
<feature type="compositionally biased region" description="Polar residues" evidence="1">
    <location>
        <begin position="25"/>
        <end position="38"/>
    </location>
</feature>
<gene>
    <name evidence="4" type="ORF">K452DRAFT_285453</name>
</gene>
<feature type="region of interest" description="Disordered" evidence="1">
    <location>
        <begin position="1"/>
        <end position="72"/>
    </location>
</feature>